<sequence>MPPLWRGTPSPLESLRDREDLRCRGRSARPGSMRRRPSSPRRPTGIPHVRSFDAGGRPGLLRPVARLRLLVRTPVRRPVMTLDYGLGGLMTLGLLAYLAYALVRPERF</sequence>
<dbReference type="GO" id="GO:0008556">
    <property type="term" value="F:P-type potassium transmembrane transporter activity"/>
    <property type="evidence" value="ECO:0007669"/>
    <property type="project" value="InterPro"/>
</dbReference>
<dbReference type="Pfam" id="PF09604">
    <property type="entry name" value="Potass_KdpF"/>
    <property type="match status" value="1"/>
</dbReference>
<evidence type="ECO:0000313" key="4">
    <source>
        <dbReference type="Proteomes" id="UP000061432"/>
    </source>
</evidence>
<keyword evidence="2" id="KW-0472">Membrane</keyword>
<feature type="transmembrane region" description="Helical" evidence="2">
    <location>
        <begin position="84"/>
        <end position="103"/>
    </location>
</feature>
<keyword evidence="2" id="KW-0812">Transmembrane</keyword>
<protein>
    <recommendedName>
        <fullName evidence="5">ATPase</fullName>
    </recommendedName>
</protein>
<evidence type="ECO:0000256" key="1">
    <source>
        <dbReference type="SAM" id="MobiDB-lite"/>
    </source>
</evidence>
<dbReference type="NCBIfam" id="TIGR02115">
    <property type="entry name" value="potass_kdpF"/>
    <property type="match status" value="1"/>
</dbReference>
<name>A0A1Y0ZC57_9HYPH</name>
<dbReference type="STRING" id="270351.Maq22A_c28425"/>
<dbReference type="GO" id="GO:0005886">
    <property type="term" value="C:plasma membrane"/>
    <property type="evidence" value="ECO:0007669"/>
    <property type="project" value="InterPro"/>
</dbReference>
<feature type="region of interest" description="Disordered" evidence="1">
    <location>
        <begin position="1"/>
        <end position="57"/>
    </location>
</feature>
<proteinExistence type="predicted"/>
<accession>A0A1Y0ZC57</accession>
<reference evidence="3 4" key="1">
    <citation type="journal article" date="2015" name="Genome Announc.">
        <title>Complete Genome Sequence of Methylobacterium aquaticum Strain 22A, Isolated from Racomitrium japonicum Moss.</title>
        <authorList>
            <person name="Tani A."/>
            <person name="Ogura Y."/>
            <person name="Hayashi T."/>
            <person name="Kimbara K."/>
        </authorList>
    </citation>
    <scope>NUCLEOTIDE SEQUENCE [LARGE SCALE GENOMIC DNA]</scope>
    <source>
        <strain evidence="3 4">MA-22A</strain>
    </source>
</reference>
<dbReference type="Proteomes" id="UP000061432">
    <property type="component" value="Chromosome"/>
</dbReference>
<evidence type="ECO:0000256" key="2">
    <source>
        <dbReference type="SAM" id="Phobius"/>
    </source>
</evidence>
<reference evidence="4" key="2">
    <citation type="submission" date="2015-01" db="EMBL/GenBank/DDBJ databases">
        <title>Complete genome sequence of Methylobacterium aquaticum strain 22A.</title>
        <authorList>
            <person name="Tani A."/>
            <person name="Ogura Y."/>
            <person name="Hayashi T."/>
        </authorList>
    </citation>
    <scope>NUCLEOTIDE SEQUENCE [LARGE SCALE GENOMIC DNA]</scope>
    <source>
        <strain evidence="4">MA-22A</strain>
    </source>
</reference>
<dbReference type="AlphaFoldDB" id="A0A1Y0ZC57"/>
<gene>
    <name evidence="3" type="ORF">Maq22A_c28425</name>
</gene>
<feature type="compositionally biased region" description="Basic and acidic residues" evidence="1">
    <location>
        <begin position="14"/>
        <end position="23"/>
    </location>
</feature>
<evidence type="ECO:0008006" key="5">
    <source>
        <dbReference type="Google" id="ProtNLM"/>
    </source>
</evidence>
<dbReference type="KEGG" id="maqu:Maq22A_c28425"/>
<dbReference type="NCBIfam" id="NF011342">
    <property type="entry name" value="PRK14759.1"/>
    <property type="match status" value="1"/>
</dbReference>
<feature type="compositionally biased region" description="Basic residues" evidence="1">
    <location>
        <begin position="24"/>
        <end position="39"/>
    </location>
</feature>
<evidence type="ECO:0000313" key="3">
    <source>
        <dbReference type="EMBL" id="BAR47191.1"/>
    </source>
</evidence>
<dbReference type="InterPro" id="IPR011726">
    <property type="entry name" value="KdpF"/>
</dbReference>
<keyword evidence="2" id="KW-1133">Transmembrane helix</keyword>
<dbReference type="EMBL" id="AP014704">
    <property type="protein sequence ID" value="BAR47191.1"/>
    <property type="molecule type" value="Genomic_DNA"/>
</dbReference>
<organism evidence="3 4">
    <name type="scientific">Methylobacterium aquaticum</name>
    <dbReference type="NCBI Taxonomy" id="270351"/>
    <lineage>
        <taxon>Bacteria</taxon>
        <taxon>Pseudomonadati</taxon>
        <taxon>Pseudomonadota</taxon>
        <taxon>Alphaproteobacteria</taxon>
        <taxon>Hyphomicrobiales</taxon>
        <taxon>Methylobacteriaceae</taxon>
        <taxon>Methylobacterium</taxon>
    </lineage>
</organism>